<evidence type="ECO:0000313" key="3">
    <source>
        <dbReference type="Proteomes" id="UP001497472"/>
    </source>
</evidence>
<dbReference type="PANTHER" id="PTHR21364">
    <property type="entry name" value="GENERAL ODORANT-BINDING PROTEIN 19A"/>
    <property type="match status" value="1"/>
</dbReference>
<dbReference type="SMART" id="SM00708">
    <property type="entry name" value="PhBP"/>
    <property type="match status" value="1"/>
</dbReference>
<protein>
    <submittedName>
        <fullName evidence="2">Uncharacterized protein</fullName>
    </submittedName>
</protein>
<organism evidence="2 3">
    <name type="scientific">Leptosia nina</name>
    <dbReference type="NCBI Taxonomy" id="320188"/>
    <lineage>
        <taxon>Eukaryota</taxon>
        <taxon>Metazoa</taxon>
        <taxon>Ecdysozoa</taxon>
        <taxon>Arthropoda</taxon>
        <taxon>Hexapoda</taxon>
        <taxon>Insecta</taxon>
        <taxon>Pterygota</taxon>
        <taxon>Neoptera</taxon>
        <taxon>Endopterygota</taxon>
        <taxon>Lepidoptera</taxon>
        <taxon>Glossata</taxon>
        <taxon>Ditrysia</taxon>
        <taxon>Papilionoidea</taxon>
        <taxon>Pieridae</taxon>
        <taxon>Pierinae</taxon>
        <taxon>Leptosia</taxon>
    </lineage>
</organism>
<dbReference type="InterPro" id="IPR006170">
    <property type="entry name" value="PBP/GOBP"/>
</dbReference>
<dbReference type="Pfam" id="PF01395">
    <property type="entry name" value="PBP_GOBP"/>
    <property type="match status" value="1"/>
</dbReference>
<dbReference type="GO" id="GO:0005576">
    <property type="term" value="C:extracellular region"/>
    <property type="evidence" value="ECO:0007669"/>
    <property type="project" value="TreeGrafter"/>
</dbReference>
<accession>A0AAV1J3M8</accession>
<dbReference type="Gene3D" id="1.10.238.20">
    <property type="entry name" value="Pheromone/general odorant binding protein domain"/>
    <property type="match status" value="1"/>
</dbReference>
<name>A0AAV1J3M8_9NEOP</name>
<feature type="region of interest" description="Disordered" evidence="1">
    <location>
        <begin position="1"/>
        <end position="20"/>
    </location>
</feature>
<dbReference type="AlphaFoldDB" id="A0AAV1J3M8"/>
<sequence>MYKVKESKEKGRKGRQGMERMEKGELIGDIEKGKFIEERPVMCYVACVYQTTQIIKNNKINYDAAVKQVKMNYPEDMKEAMLTTLENCRNTPKKYKDLCESAYWTAKCIYEDNPPNFLFA</sequence>
<dbReference type="GO" id="GO:0035275">
    <property type="term" value="F:dibutyl phthalate binding"/>
    <property type="evidence" value="ECO:0007669"/>
    <property type="project" value="TreeGrafter"/>
</dbReference>
<reference evidence="2 3" key="1">
    <citation type="submission" date="2023-11" db="EMBL/GenBank/DDBJ databases">
        <authorList>
            <person name="Okamura Y."/>
        </authorList>
    </citation>
    <scope>NUCLEOTIDE SEQUENCE [LARGE SCALE GENOMIC DNA]</scope>
</reference>
<dbReference type="GO" id="GO:0005549">
    <property type="term" value="F:odorant binding"/>
    <property type="evidence" value="ECO:0007669"/>
    <property type="project" value="InterPro"/>
</dbReference>
<dbReference type="PANTHER" id="PTHR21364:SF2">
    <property type="entry name" value="GENERAL ODORANT-BINDING PROTEIN 19A"/>
    <property type="match status" value="1"/>
</dbReference>
<comment type="caution">
    <text evidence="2">The sequence shown here is derived from an EMBL/GenBank/DDBJ whole genome shotgun (WGS) entry which is preliminary data.</text>
</comment>
<keyword evidence="3" id="KW-1185">Reference proteome</keyword>
<evidence type="ECO:0000256" key="1">
    <source>
        <dbReference type="SAM" id="MobiDB-lite"/>
    </source>
</evidence>
<dbReference type="Proteomes" id="UP001497472">
    <property type="component" value="Unassembled WGS sequence"/>
</dbReference>
<dbReference type="EMBL" id="CAVLEF010000004">
    <property type="protein sequence ID" value="CAK1543056.1"/>
    <property type="molecule type" value="Genomic_DNA"/>
</dbReference>
<gene>
    <name evidence="2" type="ORF">LNINA_LOCUS2896</name>
</gene>
<evidence type="ECO:0000313" key="2">
    <source>
        <dbReference type="EMBL" id="CAK1543056.1"/>
    </source>
</evidence>
<dbReference type="GO" id="GO:0042048">
    <property type="term" value="P:olfactory behavior"/>
    <property type="evidence" value="ECO:0007669"/>
    <property type="project" value="TreeGrafter"/>
</dbReference>
<dbReference type="CDD" id="cd23992">
    <property type="entry name" value="PBP_GOBP"/>
    <property type="match status" value="1"/>
</dbReference>
<dbReference type="GO" id="GO:0007608">
    <property type="term" value="P:sensory perception of smell"/>
    <property type="evidence" value="ECO:0007669"/>
    <property type="project" value="TreeGrafter"/>
</dbReference>
<dbReference type="InterPro" id="IPR036728">
    <property type="entry name" value="PBP_GOBP_sf"/>
</dbReference>
<proteinExistence type="predicted"/>
<dbReference type="SUPFAM" id="SSF47565">
    <property type="entry name" value="Insect pheromone/odorant-binding proteins"/>
    <property type="match status" value="1"/>
</dbReference>